<comment type="caution">
    <text evidence="4">The sequence shown here is derived from an EMBL/GenBank/DDBJ whole genome shotgun (WGS) entry which is preliminary data.</text>
</comment>
<dbReference type="EMBL" id="BMMS01000001">
    <property type="protein sequence ID" value="GGO80362.1"/>
    <property type="molecule type" value="Genomic_DNA"/>
</dbReference>
<accession>A0A917ZD95</accession>
<dbReference type="Proteomes" id="UP000641932">
    <property type="component" value="Unassembled WGS sequence"/>
</dbReference>
<keyword evidence="2" id="KW-0012">Acyltransferase</keyword>
<sequence>MTVVVEHATADDAPVISELIEEIEDYYGSRAAPPAAERVERVRELLFADHPAARVLLAREGGVTLGIACYSSIWPAVGVTCSLYLKELYVREPGRRKGTARLLMEALRQAARDTGCSRIEWTADRDNPVALKFYESLGARAQDGKVFYRVSVPPGGTGSAG</sequence>
<proteinExistence type="predicted"/>
<dbReference type="PROSITE" id="PS51186">
    <property type="entry name" value="GNAT"/>
    <property type="match status" value="1"/>
</dbReference>
<dbReference type="SUPFAM" id="SSF55729">
    <property type="entry name" value="Acyl-CoA N-acyltransferases (Nat)"/>
    <property type="match status" value="1"/>
</dbReference>
<dbReference type="InterPro" id="IPR000182">
    <property type="entry name" value="GNAT_dom"/>
</dbReference>
<dbReference type="Pfam" id="PF00583">
    <property type="entry name" value="Acetyltransf_1"/>
    <property type="match status" value="1"/>
</dbReference>
<reference evidence="4" key="1">
    <citation type="journal article" date="2014" name="Int. J. Syst. Evol. Microbiol.">
        <title>Complete genome sequence of Corynebacterium casei LMG S-19264T (=DSM 44701T), isolated from a smear-ripened cheese.</title>
        <authorList>
            <consortium name="US DOE Joint Genome Institute (JGI-PGF)"/>
            <person name="Walter F."/>
            <person name="Albersmeier A."/>
            <person name="Kalinowski J."/>
            <person name="Ruckert C."/>
        </authorList>
    </citation>
    <scope>NUCLEOTIDE SEQUENCE</scope>
    <source>
        <strain evidence="4">CGMCC 4.7201</strain>
    </source>
</reference>
<dbReference type="InterPro" id="IPR016181">
    <property type="entry name" value="Acyl_CoA_acyltransferase"/>
</dbReference>
<evidence type="ECO:0000256" key="1">
    <source>
        <dbReference type="ARBA" id="ARBA00022679"/>
    </source>
</evidence>
<dbReference type="InterPro" id="IPR051016">
    <property type="entry name" value="Diverse_Substrate_AcTransf"/>
</dbReference>
<evidence type="ECO:0000259" key="3">
    <source>
        <dbReference type="PROSITE" id="PS51186"/>
    </source>
</evidence>
<name>A0A917ZD95_9ACTN</name>
<evidence type="ECO:0000313" key="4">
    <source>
        <dbReference type="EMBL" id="GGO80362.1"/>
    </source>
</evidence>
<keyword evidence="5" id="KW-1185">Reference proteome</keyword>
<dbReference type="PANTHER" id="PTHR10545">
    <property type="entry name" value="DIAMINE N-ACETYLTRANSFERASE"/>
    <property type="match status" value="1"/>
</dbReference>
<dbReference type="CDD" id="cd04301">
    <property type="entry name" value="NAT_SF"/>
    <property type="match status" value="1"/>
</dbReference>
<evidence type="ECO:0000313" key="5">
    <source>
        <dbReference type="Proteomes" id="UP000641932"/>
    </source>
</evidence>
<dbReference type="AlphaFoldDB" id="A0A917ZD95"/>
<organism evidence="4 5">
    <name type="scientific">Wenjunlia tyrosinilytica</name>
    <dbReference type="NCBI Taxonomy" id="1544741"/>
    <lineage>
        <taxon>Bacteria</taxon>
        <taxon>Bacillati</taxon>
        <taxon>Actinomycetota</taxon>
        <taxon>Actinomycetes</taxon>
        <taxon>Kitasatosporales</taxon>
        <taxon>Streptomycetaceae</taxon>
        <taxon>Wenjunlia</taxon>
    </lineage>
</organism>
<dbReference type="Gene3D" id="3.40.630.30">
    <property type="match status" value="1"/>
</dbReference>
<dbReference type="GO" id="GO:0008080">
    <property type="term" value="F:N-acetyltransferase activity"/>
    <property type="evidence" value="ECO:0007669"/>
    <property type="project" value="UniProtKB-ARBA"/>
</dbReference>
<reference evidence="4" key="2">
    <citation type="submission" date="2020-09" db="EMBL/GenBank/DDBJ databases">
        <authorList>
            <person name="Sun Q."/>
            <person name="Zhou Y."/>
        </authorList>
    </citation>
    <scope>NUCLEOTIDE SEQUENCE</scope>
    <source>
        <strain evidence="4">CGMCC 4.7201</strain>
    </source>
</reference>
<feature type="domain" description="N-acetyltransferase" evidence="3">
    <location>
        <begin position="3"/>
        <end position="161"/>
    </location>
</feature>
<protein>
    <submittedName>
        <fullName evidence="4">N-acetyltransferase</fullName>
    </submittedName>
</protein>
<dbReference type="RefSeq" id="WP_189129506.1">
    <property type="nucleotide sequence ID" value="NZ_BMMS01000001.1"/>
</dbReference>
<dbReference type="PANTHER" id="PTHR10545:SF29">
    <property type="entry name" value="GH14572P-RELATED"/>
    <property type="match status" value="1"/>
</dbReference>
<evidence type="ECO:0000256" key="2">
    <source>
        <dbReference type="ARBA" id="ARBA00023315"/>
    </source>
</evidence>
<gene>
    <name evidence="4" type="ORF">GCM10012280_02100</name>
</gene>
<keyword evidence="1" id="KW-0808">Transferase</keyword>